<evidence type="ECO:0000259" key="1">
    <source>
        <dbReference type="PROSITE" id="PS51186"/>
    </source>
</evidence>
<dbReference type="InterPro" id="IPR000182">
    <property type="entry name" value="GNAT_dom"/>
</dbReference>
<evidence type="ECO:0000313" key="3">
    <source>
        <dbReference type="Proteomes" id="UP001152519"/>
    </source>
</evidence>
<organism evidence="2 3">
    <name type="scientific">Actinacidiphila cocklensis</name>
    <dbReference type="NCBI Taxonomy" id="887465"/>
    <lineage>
        <taxon>Bacteria</taxon>
        <taxon>Bacillati</taxon>
        <taxon>Actinomycetota</taxon>
        <taxon>Actinomycetes</taxon>
        <taxon>Kitasatosporales</taxon>
        <taxon>Streptomycetaceae</taxon>
        <taxon>Actinacidiphila</taxon>
    </lineage>
</organism>
<dbReference type="InterPro" id="IPR016181">
    <property type="entry name" value="Acyl_CoA_acyltransferase"/>
</dbReference>
<accession>A0A9W4GTH9</accession>
<dbReference type="EMBL" id="CAJSLV010000073">
    <property type="protein sequence ID" value="CAG6396534.1"/>
    <property type="molecule type" value="Genomic_DNA"/>
</dbReference>
<comment type="caution">
    <text evidence="2">The sequence shown here is derived from an EMBL/GenBank/DDBJ whole genome shotgun (WGS) entry which is preliminary data.</text>
</comment>
<dbReference type="GO" id="GO:0016747">
    <property type="term" value="F:acyltransferase activity, transferring groups other than amino-acyl groups"/>
    <property type="evidence" value="ECO:0007669"/>
    <property type="project" value="InterPro"/>
</dbReference>
<dbReference type="Gene3D" id="3.40.630.30">
    <property type="match status" value="1"/>
</dbReference>
<dbReference type="RefSeq" id="WP_251495098.1">
    <property type="nucleotide sequence ID" value="NZ_CAJSLV010000073.1"/>
</dbReference>
<name>A0A9W4GTH9_9ACTN</name>
<keyword evidence="3" id="KW-1185">Reference proteome</keyword>
<dbReference type="AlphaFoldDB" id="A0A9W4GTH9"/>
<evidence type="ECO:0000313" key="2">
    <source>
        <dbReference type="EMBL" id="CAG6396534.1"/>
    </source>
</evidence>
<dbReference type="CDD" id="cd04301">
    <property type="entry name" value="NAT_SF"/>
    <property type="match status" value="1"/>
</dbReference>
<sequence>MRPTETAHAPAVGGEIVIRVHAVSQSQPLVDTLADVWASAHPELAAGGEDGRVHGVESLRQQINGHFRHAGFTLAVAYEAGTLVGFGYGFPCTAEYWYGEELLPDIPAEAREDLMGLCELAVRPGWQSRGIGTRLHERLVQAVAPRWTSLLVSPANSRGRTLYERLGYRYAGPYRNGDDTYDLLIARAG</sequence>
<dbReference type="Proteomes" id="UP001152519">
    <property type="component" value="Unassembled WGS sequence"/>
</dbReference>
<dbReference type="PROSITE" id="PS51186">
    <property type="entry name" value="GNAT"/>
    <property type="match status" value="1"/>
</dbReference>
<gene>
    <name evidence="2" type="ORF">SCOCK_420035</name>
</gene>
<reference evidence="2" key="1">
    <citation type="submission" date="2021-05" db="EMBL/GenBank/DDBJ databases">
        <authorList>
            <person name="Arsene-Ploetze F."/>
        </authorList>
    </citation>
    <scope>NUCLEOTIDE SEQUENCE</scope>
    <source>
        <strain evidence="2">DSM 42138</strain>
    </source>
</reference>
<dbReference type="SUPFAM" id="SSF55729">
    <property type="entry name" value="Acyl-CoA N-acyltransferases (Nat)"/>
    <property type="match status" value="1"/>
</dbReference>
<dbReference type="Pfam" id="PF00583">
    <property type="entry name" value="Acetyltransf_1"/>
    <property type="match status" value="1"/>
</dbReference>
<feature type="domain" description="N-acetyltransferase" evidence="1">
    <location>
        <begin position="16"/>
        <end position="189"/>
    </location>
</feature>
<proteinExistence type="predicted"/>
<protein>
    <submittedName>
        <fullName evidence="2">Acetyltransferase (GNAT) family protein</fullName>
    </submittedName>
</protein>